<comment type="similarity">
    <text evidence="2 6">Belongs to the sodium:solute symporter (SSF) (TC 2.A.21) family.</text>
</comment>
<evidence type="ECO:0000256" key="1">
    <source>
        <dbReference type="ARBA" id="ARBA00004141"/>
    </source>
</evidence>
<keyword evidence="3 7" id="KW-0812">Transmembrane</keyword>
<gene>
    <name evidence="8" type="ORF">CHS0354_032826</name>
</gene>
<proteinExistence type="inferred from homology"/>
<dbReference type="GO" id="GO:0005412">
    <property type="term" value="F:D-glucose:sodium symporter activity"/>
    <property type="evidence" value="ECO:0007669"/>
    <property type="project" value="TreeGrafter"/>
</dbReference>
<dbReference type="AlphaFoldDB" id="A0AAE0S9Q9"/>
<evidence type="ECO:0000256" key="3">
    <source>
        <dbReference type="ARBA" id="ARBA00022692"/>
    </source>
</evidence>
<evidence type="ECO:0000256" key="6">
    <source>
        <dbReference type="RuleBase" id="RU362091"/>
    </source>
</evidence>
<keyword evidence="9" id="KW-1185">Reference proteome</keyword>
<accession>A0AAE0S9Q9</accession>
<sequence>MSVGWNMYVSIVALLVTTGLYTVLGGLAAVIYTDTLQTAVMVVGALILVGKGNSSDFLIFTILIDLEGDKCLVDRSYDRLVYKTYRRLRH</sequence>
<comment type="subcellular location">
    <subcellularLocation>
        <location evidence="1">Membrane</location>
        <topology evidence="1">Multi-pass membrane protein</topology>
    </subcellularLocation>
</comment>
<dbReference type="Gene3D" id="1.20.1730.10">
    <property type="entry name" value="Sodium/glucose cotransporter"/>
    <property type="match status" value="1"/>
</dbReference>
<evidence type="ECO:0000256" key="2">
    <source>
        <dbReference type="ARBA" id="ARBA00006434"/>
    </source>
</evidence>
<evidence type="ECO:0000256" key="4">
    <source>
        <dbReference type="ARBA" id="ARBA00022989"/>
    </source>
</evidence>
<dbReference type="InterPro" id="IPR001734">
    <property type="entry name" value="Na/solute_symporter"/>
</dbReference>
<name>A0AAE0S9Q9_9BIVA</name>
<evidence type="ECO:0000313" key="8">
    <source>
        <dbReference type="EMBL" id="KAK3587618.1"/>
    </source>
</evidence>
<keyword evidence="4 7" id="KW-1133">Transmembrane helix</keyword>
<dbReference type="Pfam" id="PF00474">
    <property type="entry name" value="SSF"/>
    <property type="match status" value="1"/>
</dbReference>
<protein>
    <submittedName>
        <fullName evidence="8">Uncharacterized protein</fullName>
    </submittedName>
</protein>
<keyword evidence="5 7" id="KW-0472">Membrane</keyword>
<dbReference type="PROSITE" id="PS50283">
    <property type="entry name" value="NA_SOLUT_SYMP_3"/>
    <property type="match status" value="1"/>
</dbReference>
<dbReference type="PANTHER" id="PTHR11819">
    <property type="entry name" value="SOLUTE CARRIER FAMILY 5"/>
    <property type="match status" value="1"/>
</dbReference>
<reference evidence="8" key="1">
    <citation type="journal article" date="2021" name="Genome Biol. Evol.">
        <title>A High-Quality Reference Genome for a Parasitic Bivalve with Doubly Uniparental Inheritance (Bivalvia: Unionida).</title>
        <authorList>
            <person name="Smith C.H."/>
        </authorList>
    </citation>
    <scope>NUCLEOTIDE SEQUENCE</scope>
    <source>
        <strain evidence="8">CHS0354</strain>
    </source>
</reference>
<reference evidence="8" key="2">
    <citation type="journal article" date="2021" name="Genome Biol. Evol.">
        <title>Developing a high-quality reference genome for a parasitic bivalve with doubly uniparental inheritance (Bivalvia: Unionida).</title>
        <authorList>
            <person name="Smith C.H."/>
        </authorList>
    </citation>
    <scope>NUCLEOTIDE SEQUENCE</scope>
    <source>
        <strain evidence="8">CHS0354</strain>
        <tissue evidence="8">Mantle</tissue>
    </source>
</reference>
<evidence type="ECO:0000256" key="5">
    <source>
        <dbReference type="ARBA" id="ARBA00023136"/>
    </source>
</evidence>
<organism evidence="8 9">
    <name type="scientific">Potamilus streckersoni</name>
    <dbReference type="NCBI Taxonomy" id="2493646"/>
    <lineage>
        <taxon>Eukaryota</taxon>
        <taxon>Metazoa</taxon>
        <taxon>Spiralia</taxon>
        <taxon>Lophotrochozoa</taxon>
        <taxon>Mollusca</taxon>
        <taxon>Bivalvia</taxon>
        <taxon>Autobranchia</taxon>
        <taxon>Heteroconchia</taxon>
        <taxon>Palaeoheterodonta</taxon>
        <taxon>Unionida</taxon>
        <taxon>Unionoidea</taxon>
        <taxon>Unionidae</taxon>
        <taxon>Ambleminae</taxon>
        <taxon>Lampsilini</taxon>
        <taxon>Potamilus</taxon>
    </lineage>
</organism>
<evidence type="ECO:0000256" key="7">
    <source>
        <dbReference type="SAM" id="Phobius"/>
    </source>
</evidence>
<dbReference type="Proteomes" id="UP001195483">
    <property type="component" value="Unassembled WGS sequence"/>
</dbReference>
<dbReference type="EMBL" id="JAEAOA010001935">
    <property type="protein sequence ID" value="KAK3587618.1"/>
    <property type="molecule type" value="Genomic_DNA"/>
</dbReference>
<evidence type="ECO:0000313" key="9">
    <source>
        <dbReference type="Proteomes" id="UP001195483"/>
    </source>
</evidence>
<comment type="caution">
    <text evidence="8">The sequence shown here is derived from an EMBL/GenBank/DDBJ whole genome shotgun (WGS) entry which is preliminary data.</text>
</comment>
<dbReference type="InterPro" id="IPR038377">
    <property type="entry name" value="Na/Glc_symporter_sf"/>
</dbReference>
<dbReference type="GO" id="GO:0005886">
    <property type="term" value="C:plasma membrane"/>
    <property type="evidence" value="ECO:0007669"/>
    <property type="project" value="TreeGrafter"/>
</dbReference>
<feature type="transmembrane region" description="Helical" evidence="7">
    <location>
        <begin position="7"/>
        <end position="32"/>
    </location>
</feature>
<dbReference type="PANTHER" id="PTHR11819:SF195">
    <property type="entry name" value="SODIUM_GLUCOSE COTRANSPORTER 4"/>
    <property type="match status" value="1"/>
</dbReference>
<reference evidence="8" key="3">
    <citation type="submission" date="2023-05" db="EMBL/GenBank/DDBJ databases">
        <authorList>
            <person name="Smith C.H."/>
        </authorList>
    </citation>
    <scope>NUCLEOTIDE SEQUENCE</scope>
    <source>
        <strain evidence="8">CHS0354</strain>
        <tissue evidence="8">Mantle</tissue>
    </source>
</reference>